<sequence>MRAEFLEQFYEKEVRPRLGEYMQRAEQAFQENKEALREQFVIKFRKICCHIQTIQKGSQWKSGFMQFHLFRSRVLQHDYRYHVMLYGREWYEKDGIPVTDWDAGFFFQYFEALWKELQNEYRKYMGKLTEPDVEIMMLRLLDHFHTYVVELLRYSILDAIETEEYLGLDRGDFFQIRAGEFYEPGQLIHKEQEEKNIFKILRWLEKEEKQAYCFEDFRGLDFSRVDLARRDLRYTDFRKCMLRETNFSLGVLLGAKFRDADLRRADLKISMVAGADFARADLTGAEFQHCVSYAGKKPFNEWKKAGFTETSFRECNLTCTNFEGALLQGVDFSGAMLKETSFRGAHLFQSRFTKDAVENCCFTEQQLEQILVI</sequence>
<dbReference type="PANTHER" id="PTHR14136">
    <property type="entry name" value="BTB_POZ DOMAIN-CONTAINING PROTEIN KCTD9"/>
    <property type="match status" value="1"/>
</dbReference>
<evidence type="ECO:0000313" key="2">
    <source>
        <dbReference type="Proteomes" id="UP000199659"/>
    </source>
</evidence>
<reference evidence="1 2" key="1">
    <citation type="submission" date="2016-10" db="EMBL/GenBank/DDBJ databases">
        <authorList>
            <person name="de Groot N.N."/>
        </authorList>
    </citation>
    <scope>NUCLEOTIDE SEQUENCE [LARGE SCALE GENOMIC DNA]</scope>
    <source>
        <strain evidence="1 2">743A</strain>
    </source>
</reference>
<organism evidence="1 2">
    <name type="scientific">Anaeromicropila populeti</name>
    <dbReference type="NCBI Taxonomy" id="37658"/>
    <lineage>
        <taxon>Bacteria</taxon>
        <taxon>Bacillati</taxon>
        <taxon>Bacillota</taxon>
        <taxon>Clostridia</taxon>
        <taxon>Lachnospirales</taxon>
        <taxon>Lachnospiraceae</taxon>
        <taxon>Anaeromicropila</taxon>
    </lineage>
</organism>
<dbReference type="Gene3D" id="2.160.20.80">
    <property type="entry name" value="E3 ubiquitin-protein ligase SopA"/>
    <property type="match status" value="2"/>
</dbReference>
<accession>A0A1I6HU20</accession>
<keyword evidence="2" id="KW-1185">Reference proteome</keyword>
<dbReference type="SUPFAM" id="SSF141571">
    <property type="entry name" value="Pentapeptide repeat-like"/>
    <property type="match status" value="1"/>
</dbReference>
<dbReference type="InterPro" id="IPR051082">
    <property type="entry name" value="Pentapeptide-BTB/POZ_domain"/>
</dbReference>
<protein>
    <submittedName>
        <fullName evidence="1">Pentapeptide repeat-containing protein</fullName>
    </submittedName>
</protein>
<dbReference type="AlphaFoldDB" id="A0A1I6HU20"/>
<evidence type="ECO:0000313" key="1">
    <source>
        <dbReference type="EMBL" id="SFR57740.1"/>
    </source>
</evidence>
<dbReference type="Proteomes" id="UP000199659">
    <property type="component" value="Unassembled WGS sequence"/>
</dbReference>
<dbReference type="InterPro" id="IPR001646">
    <property type="entry name" value="5peptide_repeat"/>
</dbReference>
<dbReference type="STRING" id="37658.SAMN05661086_00276"/>
<dbReference type="OrthoDB" id="1677243at2"/>
<proteinExistence type="predicted"/>
<name>A0A1I6HU20_9FIRM</name>
<dbReference type="PANTHER" id="PTHR14136:SF25">
    <property type="entry name" value="BTB_POZ DOMAIN-CONTAINING PROTEIN"/>
    <property type="match status" value="1"/>
</dbReference>
<gene>
    <name evidence="1" type="ORF">SAMN05661086_00276</name>
</gene>
<dbReference type="EMBL" id="FOYZ01000001">
    <property type="protein sequence ID" value="SFR57740.1"/>
    <property type="molecule type" value="Genomic_DNA"/>
</dbReference>
<dbReference type="Pfam" id="PF00805">
    <property type="entry name" value="Pentapeptide"/>
    <property type="match status" value="3"/>
</dbReference>